<dbReference type="SUPFAM" id="SSF53335">
    <property type="entry name" value="S-adenosyl-L-methionine-dependent methyltransferases"/>
    <property type="match status" value="1"/>
</dbReference>
<dbReference type="Gene3D" id="3.40.50.150">
    <property type="entry name" value="Vaccinia Virus protein VP39"/>
    <property type="match status" value="1"/>
</dbReference>
<dbReference type="EC" id="2.1.1.33" evidence="3"/>
<evidence type="ECO:0000256" key="4">
    <source>
        <dbReference type="ARBA" id="ARBA00022603"/>
    </source>
</evidence>
<dbReference type="GO" id="GO:0043527">
    <property type="term" value="C:tRNA methyltransferase complex"/>
    <property type="evidence" value="ECO:0007669"/>
    <property type="project" value="TreeGrafter"/>
</dbReference>
<gene>
    <name evidence="8" type="ORF">GCM10017044_14370</name>
</gene>
<evidence type="ECO:0000313" key="9">
    <source>
        <dbReference type="Proteomes" id="UP000630923"/>
    </source>
</evidence>
<evidence type="ECO:0000256" key="6">
    <source>
        <dbReference type="ARBA" id="ARBA00022691"/>
    </source>
</evidence>
<dbReference type="GO" id="GO:0008176">
    <property type="term" value="F:tRNA (guanine(46)-N7)-methyltransferase activity"/>
    <property type="evidence" value="ECO:0007669"/>
    <property type="project" value="UniProtKB-EC"/>
</dbReference>
<evidence type="ECO:0000256" key="7">
    <source>
        <dbReference type="ARBA" id="ARBA00022694"/>
    </source>
</evidence>
<reference evidence="8" key="1">
    <citation type="journal article" date="2014" name="Int. J. Syst. Evol. Microbiol.">
        <title>Complete genome sequence of Corynebacterium casei LMG S-19264T (=DSM 44701T), isolated from a smear-ripened cheese.</title>
        <authorList>
            <consortium name="US DOE Joint Genome Institute (JGI-PGF)"/>
            <person name="Walter F."/>
            <person name="Albersmeier A."/>
            <person name="Kalinowski J."/>
            <person name="Ruckert C."/>
        </authorList>
    </citation>
    <scope>NUCLEOTIDE SEQUENCE</scope>
    <source>
        <strain evidence="8">KCTC 42590</strain>
    </source>
</reference>
<proteinExistence type="predicted"/>
<evidence type="ECO:0000256" key="2">
    <source>
        <dbReference type="ARBA" id="ARBA00003015"/>
    </source>
</evidence>
<keyword evidence="4" id="KW-0489">Methyltransferase</keyword>
<dbReference type="PANTHER" id="PTHR23417">
    <property type="entry name" value="3-DEOXY-D-MANNO-OCTULOSONIC-ACID TRANSFERASE/TRNA GUANINE-N 7 - -METHYLTRANSFERASE"/>
    <property type="match status" value="1"/>
</dbReference>
<name>A0A919E743_9PROT</name>
<sequence length="159" mass="18283">MDACCGVGDSTRALARQFPDHLVLGVDKSIKRLQTERQDPEPGNMLLLRTDLNDFYRLAASHGLRPDRHYILYPNPWPKAAHLKRRWHGAPVFPAIVAVGGIMELRSNWDVYLREFARALELADVKSVIEPYEATDPITPFERKYRDSGQPLWRLKVHP</sequence>
<dbReference type="PANTHER" id="PTHR23417:SF14">
    <property type="entry name" value="PENTACOTRIPEPTIDE-REPEAT REGION OF PRORP DOMAIN-CONTAINING PROTEIN"/>
    <property type="match status" value="1"/>
</dbReference>
<protein>
    <recommendedName>
        <fullName evidence="3">tRNA (guanine(46)-N(7))-methyltransferase</fullName>
        <ecNumber evidence="3">2.1.1.33</ecNumber>
    </recommendedName>
</protein>
<comment type="catalytic activity">
    <reaction evidence="1">
        <text>guanosine(46) in tRNA + S-adenosyl-L-methionine = N(7)-methylguanosine(46) in tRNA + S-adenosyl-L-homocysteine</text>
        <dbReference type="Rhea" id="RHEA:42708"/>
        <dbReference type="Rhea" id="RHEA-COMP:10188"/>
        <dbReference type="Rhea" id="RHEA-COMP:10189"/>
        <dbReference type="ChEBI" id="CHEBI:57856"/>
        <dbReference type="ChEBI" id="CHEBI:59789"/>
        <dbReference type="ChEBI" id="CHEBI:74269"/>
        <dbReference type="ChEBI" id="CHEBI:74480"/>
        <dbReference type="EC" id="2.1.1.33"/>
    </reaction>
</comment>
<dbReference type="InterPro" id="IPR003358">
    <property type="entry name" value="tRNA_(Gua-N-7)_MeTrfase_Trmb"/>
</dbReference>
<keyword evidence="6" id="KW-0949">S-adenosyl-L-methionine</keyword>
<dbReference type="EMBL" id="BNCI01000001">
    <property type="protein sequence ID" value="GHF20603.1"/>
    <property type="molecule type" value="Genomic_DNA"/>
</dbReference>
<dbReference type="InterPro" id="IPR029063">
    <property type="entry name" value="SAM-dependent_MTases_sf"/>
</dbReference>
<dbReference type="Pfam" id="PF02390">
    <property type="entry name" value="Methyltransf_4"/>
    <property type="match status" value="1"/>
</dbReference>
<keyword evidence="9" id="KW-1185">Reference proteome</keyword>
<evidence type="ECO:0000313" key="8">
    <source>
        <dbReference type="EMBL" id="GHF20603.1"/>
    </source>
</evidence>
<keyword evidence="7" id="KW-0819">tRNA processing</keyword>
<dbReference type="AlphaFoldDB" id="A0A919E743"/>
<comment type="caution">
    <text evidence="8">The sequence shown here is derived from an EMBL/GenBank/DDBJ whole genome shotgun (WGS) entry which is preliminary data.</text>
</comment>
<keyword evidence="5" id="KW-0808">Transferase</keyword>
<dbReference type="Proteomes" id="UP000630923">
    <property type="component" value="Unassembled WGS sequence"/>
</dbReference>
<dbReference type="PROSITE" id="PS51625">
    <property type="entry name" value="SAM_MT_TRMB"/>
    <property type="match status" value="1"/>
</dbReference>
<evidence type="ECO:0000256" key="5">
    <source>
        <dbReference type="ARBA" id="ARBA00022679"/>
    </source>
</evidence>
<organism evidence="8 9">
    <name type="scientific">Kordiimonas sediminis</name>
    <dbReference type="NCBI Taxonomy" id="1735581"/>
    <lineage>
        <taxon>Bacteria</taxon>
        <taxon>Pseudomonadati</taxon>
        <taxon>Pseudomonadota</taxon>
        <taxon>Alphaproteobacteria</taxon>
        <taxon>Kordiimonadales</taxon>
        <taxon>Kordiimonadaceae</taxon>
        <taxon>Kordiimonas</taxon>
    </lineage>
</organism>
<comment type="function">
    <text evidence="2">Catalyzes the formation of N(7)-methylguanine at position 46 (m7G46) in tRNA.</text>
</comment>
<reference evidence="8" key="2">
    <citation type="submission" date="2020-09" db="EMBL/GenBank/DDBJ databases">
        <authorList>
            <person name="Sun Q."/>
            <person name="Kim S."/>
        </authorList>
    </citation>
    <scope>NUCLEOTIDE SEQUENCE</scope>
    <source>
        <strain evidence="8">KCTC 42590</strain>
    </source>
</reference>
<evidence type="ECO:0000256" key="1">
    <source>
        <dbReference type="ARBA" id="ARBA00000142"/>
    </source>
</evidence>
<evidence type="ECO:0000256" key="3">
    <source>
        <dbReference type="ARBA" id="ARBA00011977"/>
    </source>
</evidence>
<accession>A0A919E743</accession>